<dbReference type="RefSeq" id="WP_103288995.1">
    <property type="nucleotide sequence ID" value="NZ_CP033924.1"/>
</dbReference>
<evidence type="ECO:0000313" key="4">
    <source>
        <dbReference type="Proteomes" id="UP000236262"/>
    </source>
</evidence>
<dbReference type="KEGG" id="clac:EG342_06865"/>
<dbReference type="Proteomes" id="UP000236262">
    <property type="component" value="Unassembled WGS sequence"/>
</dbReference>
<accession>A0A3G6RS23</accession>
<name>A0A3G6RS23_CHRLC</name>
<evidence type="ECO:0000313" key="2">
    <source>
        <dbReference type="EMBL" id="AZA81645.1"/>
    </source>
</evidence>
<feature type="signal peptide" evidence="1">
    <location>
        <begin position="1"/>
        <end position="26"/>
    </location>
</feature>
<feature type="chain" id="PRO_5044594048" evidence="1">
    <location>
        <begin position="27"/>
        <end position="106"/>
    </location>
</feature>
<dbReference type="Proteomes" id="UP000279972">
    <property type="component" value="Chromosome"/>
</dbReference>
<protein>
    <submittedName>
        <fullName evidence="3">Uncharacterized protein</fullName>
    </submittedName>
</protein>
<reference evidence="2 5" key="2">
    <citation type="submission" date="2018-11" db="EMBL/GenBank/DDBJ databases">
        <title>Proposal to divide the Flavobacteriaceae and reorganize its genera based on Amino Acid Identity values calculated from whole genome sequences.</title>
        <authorList>
            <person name="Nicholson A.C."/>
            <person name="Gulvik C.A."/>
            <person name="Whitney A.M."/>
            <person name="Humrighouse B.W."/>
            <person name="Bell M."/>
            <person name="Holmes B."/>
            <person name="Steigerwalt A.G."/>
            <person name="Villarma A."/>
            <person name="Sheth M."/>
            <person name="Batra D."/>
            <person name="Pryor J."/>
            <person name="Bernardet J.-F."/>
            <person name="Hugo C."/>
            <person name="Kampfer P."/>
            <person name="Newman J."/>
            <person name="McQuiston J.R."/>
        </authorList>
    </citation>
    <scope>NUCLEOTIDE SEQUENCE [LARGE SCALE GENOMIC DNA]</scope>
    <source>
        <strain evidence="2 5">KC_1864</strain>
    </source>
</reference>
<gene>
    <name evidence="3" type="ORF">C1637_03470</name>
    <name evidence="2" type="ORF">EG342_06865</name>
</gene>
<organism evidence="3 4">
    <name type="scientific">Chryseobacterium lactis</name>
    <dbReference type="NCBI Taxonomy" id="1241981"/>
    <lineage>
        <taxon>Bacteria</taxon>
        <taxon>Pseudomonadati</taxon>
        <taxon>Bacteroidota</taxon>
        <taxon>Flavobacteriia</taxon>
        <taxon>Flavobacteriales</taxon>
        <taxon>Weeksellaceae</taxon>
        <taxon>Chryseobacterium group</taxon>
        <taxon>Chryseobacterium</taxon>
    </lineage>
</organism>
<evidence type="ECO:0000313" key="5">
    <source>
        <dbReference type="Proteomes" id="UP000279972"/>
    </source>
</evidence>
<keyword evidence="5" id="KW-1185">Reference proteome</keyword>
<dbReference type="EMBL" id="PPEH01000001">
    <property type="protein sequence ID" value="PNW15494.1"/>
    <property type="molecule type" value="Genomic_DNA"/>
</dbReference>
<sequence>MKNYRKLLLPALAILPLVLYSFKANSGNESTYQIKTAKVYESLKTYEALGSDVAQSSISVNTKKSKWDGPNANETLSSSSWAESKVALGSMYATEMDINQVIASYK</sequence>
<dbReference type="EMBL" id="CP033924">
    <property type="protein sequence ID" value="AZA81645.1"/>
    <property type="molecule type" value="Genomic_DNA"/>
</dbReference>
<evidence type="ECO:0000256" key="1">
    <source>
        <dbReference type="SAM" id="SignalP"/>
    </source>
</evidence>
<proteinExistence type="predicted"/>
<dbReference type="AlphaFoldDB" id="A0A3G6RS23"/>
<keyword evidence="1" id="KW-0732">Signal</keyword>
<evidence type="ECO:0000313" key="3">
    <source>
        <dbReference type="EMBL" id="PNW15494.1"/>
    </source>
</evidence>
<reference evidence="3 4" key="1">
    <citation type="submission" date="2018-01" db="EMBL/GenBank/DDBJ databases">
        <title>Draft genome sequences of Chryseobacterium lactis NCTC11390, Chryseobacterium oncorhynchi 701B-08, and Chryseobacterium viscerum 687B-08.</title>
        <authorList>
            <person name="Jeong J.-J."/>
            <person name="Lee Y.J."/>
            <person name="Park B."/>
            <person name="Choi I.-G."/>
            <person name="Kim K.D."/>
        </authorList>
    </citation>
    <scope>NUCLEOTIDE SEQUENCE [LARGE SCALE GENOMIC DNA]</scope>
    <source>
        <strain evidence="3 4">NCTC11390</strain>
    </source>
</reference>